<keyword evidence="6" id="KW-0805">Transcription regulation</keyword>
<dbReference type="Gene3D" id="1.10.565.10">
    <property type="entry name" value="Retinoid X Receptor"/>
    <property type="match status" value="1"/>
</dbReference>
<evidence type="ECO:0000256" key="11">
    <source>
        <dbReference type="SAM" id="MobiDB-lite"/>
    </source>
</evidence>
<dbReference type="STRING" id="2018661.A0A2A2JXQ7"/>
<keyword evidence="8" id="KW-0804">Transcription</keyword>
<dbReference type="InterPro" id="IPR001628">
    <property type="entry name" value="Znf_hrmn_rcpt"/>
</dbReference>
<dbReference type="EMBL" id="LIAE01010091">
    <property type="protein sequence ID" value="PAV66495.1"/>
    <property type="molecule type" value="Genomic_DNA"/>
</dbReference>
<dbReference type="GO" id="GO:0000978">
    <property type="term" value="F:RNA polymerase II cis-regulatory region sequence-specific DNA binding"/>
    <property type="evidence" value="ECO:0007669"/>
    <property type="project" value="InterPro"/>
</dbReference>
<name>A0A2A2JXQ7_9BILA</name>
<keyword evidence="3" id="KW-0479">Metal-binding</keyword>
<evidence type="ECO:0000256" key="8">
    <source>
        <dbReference type="ARBA" id="ARBA00023163"/>
    </source>
</evidence>
<dbReference type="Proteomes" id="UP000218231">
    <property type="component" value="Unassembled WGS sequence"/>
</dbReference>
<dbReference type="GO" id="GO:0008270">
    <property type="term" value="F:zinc ion binding"/>
    <property type="evidence" value="ECO:0007669"/>
    <property type="project" value="UniProtKB-KW"/>
</dbReference>
<dbReference type="PRINTS" id="PR00047">
    <property type="entry name" value="STROIDFINGER"/>
</dbReference>
<feature type="region of interest" description="Disordered" evidence="11">
    <location>
        <begin position="87"/>
        <end position="122"/>
    </location>
</feature>
<comment type="subcellular location">
    <subcellularLocation>
        <location evidence="1">Nucleus</location>
    </subcellularLocation>
</comment>
<keyword evidence="9" id="KW-0675">Receptor</keyword>
<dbReference type="InterPro" id="IPR052496">
    <property type="entry name" value="Orphan_Nuclear_Rcpt"/>
</dbReference>
<organism evidence="13 14">
    <name type="scientific">Diploscapter pachys</name>
    <dbReference type="NCBI Taxonomy" id="2018661"/>
    <lineage>
        <taxon>Eukaryota</taxon>
        <taxon>Metazoa</taxon>
        <taxon>Ecdysozoa</taxon>
        <taxon>Nematoda</taxon>
        <taxon>Chromadorea</taxon>
        <taxon>Rhabditida</taxon>
        <taxon>Rhabditina</taxon>
        <taxon>Rhabditomorpha</taxon>
        <taxon>Rhabditoidea</taxon>
        <taxon>Rhabditidae</taxon>
        <taxon>Diploscapter</taxon>
    </lineage>
</organism>
<evidence type="ECO:0000256" key="3">
    <source>
        <dbReference type="ARBA" id="ARBA00022723"/>
    </source>
</evidence>
<dbReference type="InterPro" id="IPR013088">
    <property type="entry name" value="Znf_NHR/GATA"/>
</dbReference>
<protein>
    <recommendedName>
        <fullName evidence="12">Nuclear receptor domain-containing protein</fullName>
    </recommendedName>
</protein>
<evidence type="ECO:0000256" key="4">
    <source>
        <dbReference type="ARBA" id="ARBA00022771"/>
    </source>
</evidence>
<evidence type="ECO:0000256" key="10">
    <source>
        <dbReference type="ARBA" id="ARBA00023242"/>
    </source>
</evidence>
<accession>A0A2A2JXQ7</accession>
<dbReference type="InterPro" id="IPR049636">
    <property type="entry name" value="HNF4-like_DBD"/>
</dbReference>
<reference evidence="13 14" key="1">
    <citation type="journal article" date="2017" name="Curr. Biol.">
        <title>Genome architecture and evolution of a unichromosomal asexual nematode.</title>
        <authorList>
            <person name="Fradin H."/>
            <person name="Zegar C."/>
            <person name="Gutwein M."/>
            <person name="Lucas J."/>
            <person name="Kovtun M."/>
            <person name="Corcoran D."/>
            <person name="Baugh L.R."/>
            <person name="Kiontke K."/>
            <person name="Gunsalus K."/>
            <person name="Fitch D.H."/>
            <person name="Piano F."/>
        </authorList>
    </citation>
    <scope>NUCLEOTIDE SEQUENCE [LARGE SCALE GENOMIC DNA]</scope>
    <source>
        <strain evidence="13">PF1309</strain>
    </source>
</reference>
<dbReference type="GO" id="GO:0005634">
    <property type="term" value="C:nucleus"/>
    <property type="evidence" value="ECO:0007669"/>
    <property type="project" value="UniProtKB-SubCell"/>
</dbReference>
<dbReference type="OrthoDB" id="5850793at2759"/>
<keyword evidence="10" id="KW-0539">Nucleus</keyword>
<keyword evidence="5" id="KW-0862">Zinc</keyword>
<comment type="similarity">
    <text evidence="2">Belongs to the nuclear hormone receptor family.</text>
</comment>
<evidence type="ECO:0000256" key="7">
    <source>
        <dbReference type="ARBA" id="ARBA00023125"/>
    </source>
</evidence>
<dbReference type="SUPFAM" id="SSF57716">
    <property type="entry name" value="Glucocorticoid receptor-like (DNA-binding domain)"/>
    <property type="match status" value="1"/>
</dbReference>
<dbReference type="SMART" id="SM00399">
    <property type="entry name" value="ZnF_C4"/>
    <property type="match status" value="1"/>
</dbReference>
<evidence type="ECO:0000256" key="6">
    <source>
        <dbReference type="ARBA" id="ARBA00023015"/>
    </source>
</evidence>
<evidence type="ECO:0000256" key="9">
    <source>
        <dbReference type="ARBA" id="ARBA00023170"/>
    </source>
</evidence>
<dbReference type="FunFam" id="3.30.50.10:FF:000030">
    <property type="entry name" value="Nuclear Hormone Receptor family"/>
    <property type="match status" value="1"/>
</dbReference>
<gene>
    <name evidence="13" type="ORF">WR25_22520</name>
</gene>
<evidence type="ECO:0000256" key="5">
    <source>
        <dbReference type="ARBA" id="ARBA00022833"/>
    </source>
</evidence>
<dbReference type="PANTHER" id="PTHR47519">
    <property type="entry name" value="NUCLEAR HORMONE RECEPTOR FAMILY MEMBER NHR-31-RELATED"/>
    <property type="match status" value="1"/>
</dbReference>
<dbReference type="PROSITE" id="PS00031">
    <property type="entry name" value="NUCLEAR_REC_DBD_1"/>
    <property type="match status" value="1"/>
</dbReference>
<dbReference type="CDD" id="cd06960">
    <property type="entry name" value="NR_DBD_HNF4A"/>
    <property type="match status" value="1"/>
</dbReference>
<keyword evidence="14" id="KW-1185">Reference proteome</keyword>
<feature type="region of interest" description="Disordered" evidence="11">
    <location>
        <begin position="470"/>
        <end position="492"/>
    </location>
</feature>
<dbReference type="Gene3D" id="3.30.50.10">
    <property type="entry name" value="Erythroid Transcription Factor GATA-1, subunit A"/>
    <property type="match status" value="1"/>
</dbReference>
<comment type="caution">
    <text evidence="13">The sequence shown here is derived from an EMBL/GenBank/DDBJ whole genome shotgun (WGS) entry which is preliminary data.</text>
</comment>
<keyword evidence="7" id="KW-0238">DNA-binding</keyword>
<dbReference type="InterPro" id="IPR035500">
    <property type="entry name" value="NHR-like_dom_sf"/>
</dbReference>
<evidence type="ECO:0000256" key="1">
    <source>
        <dbReference type="ARBA" id="ARBA00004123"/>
    </source>
</evidence>
<evidence type="ECO:0000259" key="12">
    <source>
        <dbReference type="PROSITE" id="PS51030"/>
    </source>
</evidence>
<evidence type="ECO:0000256" key="2">
    <source>
        <dbReference type="ARBA" id="ARBA00005993"/>
    </source>
</evidence>
<dbReference type="PANTHER" id="PTHR47519:SF1">
    <property type="entry name" value="NUCLEAR HORMONE RECEPTOR FAMILY MEMBER NHR-31"/>
    <property type="match status" value="1"/>
</dbReference>
<dbReference type="GO" id="GO:0003700">
    <property type="term" value="F:DNA-binding transcription factor activity"/>
    <property type="evidence" value="ECO:0007669"/>
    <property type="project" value="InterPro"/>
</dbReference>
<feature type="domain" description="Nuclear receptor" evidence="12">
    <location>
        <begin position="8"/>
        <end position="84"/>
    </location>
</feature>
<proteinExistence type="inferred from homology"/>
<evidence type="ECO:0000313" key="13">
    <source>
        <dbReference type="EMBL" id="PAV66495.1"/>
    </source>
</evidence>
<dbReference type="Pfam" id="PF00105">
    <property type="entry name" value="zf-C4"/>
    <property type="match status" value="1"/>
</dbReference>
<dbReference type="PROSITE" id="PS51030">
    <property type="entry name" value="NUCLEAR_REC_DBD_2"/>
    <property type="match status" value="1"/>
</dbReference>
<evidence type="ECO:0000313" key="14">
    <source>
        <dbReference type="Proteomes" id="UP000218231"/>
    </source>
</evidence>
<keyword evidence="4" id="KW-0863">Zinc-finger</keyword>
<dbReference type="AlphaFoldDB" id="A0A2A2JXQ7"/>
<sequence>MSLMGATPRQCAVCGDSPAKVHYGVLACFGCKGFFRRAVKEGRNKYACRFERNCEVTKFDRNSCRYCRFRKCLMVGMNPDFVRPDREEHHRSIESQHQNLLSKKKSVQRIDSKGNSSDPEHWTNFLNQQQRKLLNALSSLESESQSMGHGNYESVANFSLKSLIADRTLERTNQNPNSSPIKRPSIDSFISIDNSVLATDFLTGFVKLIEDELDRKISIEDKSAIISSTALHLNLCDMVAKLVSKGSLNYSEDLQRSLNINEIDSSVFARFNLLCELFKARSPSTYEYTILRGFLLTTADPCTLSNTFNDALLTMRENLQELLFKVIKLSRGKNSTQASTLLSSMLHFIYESREVSNHLRRCLVPLYPQDVSPADCRPFIRIFTDIINPEVSDPLLLVYRKMTPAIDAKYQNTCSGQQGLAPHSPPSLSPPSLHITVAQQQNVCNSSFMPYSPPIQKPITMVSQFAAPSNPCSSGQNQGMQQAPSTVSASAASQPLLRPTNLGFPKLPLTITKSIEEMLKPPGMVEDPNILNRPLARDWADGIRLTPVFNRDVVAQFFPELSGAPF</sequence>